<evidence type="ECO:0000256" key="7">
    <source>
        <dbReference type="ARBA" id="ARBA00022786"/>
    </source>
</evidence>
<dbReference type="Gene3D" id="1.20.120.1750">
    <property type="match status" value="1"/>
</dbReference>
<evidence type="ECO:0000256" key="1">
    <source>
        <dbReference type="ARBA" id="ARBA00004906"/>
    </source>
</evidence>
<keyword evidence="7" id="KW-0833">Ubl conjugation pathway</keyword>
<dbReference type="SUPFAM" id="SSF57850">
    <property type="entry name" value="RING/U-box"/>
    <property type="match status" value="1"/>
</dbReference>
<name>A0A8S3SU06_MYTED</name>
<evidence type="ECO:0000259" key="9">
    <source>
        <dbReference type="PROSITE" id="PS50053"/>
    </source>
</evidence>
<dbReference type="SUPFAM" id="SSF54236">
    <property type="entry name" value="Ubiquitin-like"/>
    <property type="match status" value="1"/>
</dbReference>
<reference evidence="11" key="1">
    <citation type="submission" date="2021-03" db="EMBL/GenBank/DDBJ databases">
        <authorList>
            <person name="Bekaert M."/>
        </authorList>
    </citation>
    <scope>NUCLEOTIDE SEQUENCE</scope>
</reference>
<dbReference type="InterPro" id="IPR031127">
    <property type="entry name" value="E3_UB_ligase_RBR"/>
</dbReference>
<dbReference type="Proteomes" id="UP000683360">
    <property type="component" value="Unassembled WGS sequence"/>
</dbReference>
<dbReference type="InterPro" id="IPR000626">
    <property type="entry name" value="Ubiquitin-like_dom"/>
</dbReference>
<keyword evidence="6" id="KW-0863">Zinc-finger</keyword>
<evidence type="ECO:0000256" key="5">
    <source>
        <dbReference type="ARBA" id="ARBA00022737"/>
    </source>
</evidence>
<dbReference type="PROSITE" id="PS50053">
    <property type="entry name" value="UBIQUITIN_2"/>
    <property type="match status" value="1"/>
</dbReference>
<feature type="domain" description="RING-type" evidence="10">
    <location>
        <begin position="151"/>
        <end position="380"/>
    </location>
</feature>
<gene>
    <name evidence="11" type="ORF">MEDL_37224</name>
</gene>
<feature type="domain" description="Ubiquitin-like" evidence="9">
    <location>
        <begin position="16"/>
        <end position="111"/>
    </location>
</feature>
<keyword evidence="12" id="KW-1185">Reference proteome</keyword>
<evidence type="ECO:0000256" key="4">
    <source>
        <dbReference type="ARBA" id="ARBA00022723"/>
    </source>
</evidence>
<dbReference type="AlphaFoldDB" id="A0A8S3SU06"/>
<evidence type="ECO:0000256" key="8">
    <source>
        <dbReference type="ARBA" id="ARBA00022833"/>
    </source>
</evidence>
<dbReference type="InterPro" id="IPR044066">
    <property type="entry name" value="TRIAD_supradom"/>
</dbReference>
<organism evidence="11 12">
    <name type="scientific">Mytilus edulis</name>
    <name type="common">Blue mussel</name>
    <dbReference type="NCBI Taxonomy" id="6550"/>
    <lineage>
        <taxon>Eukaryota</taxon>
        <taxon>Metazoa</taxon>
        <taxon>Spiralia</taxon>
        <taxon>Lophotrochozoa</taxon>
        <taxon>Mollusca</taxon>
        <taxon>Bivalvia</taxon>
        <taxon>Autobranchia</taxon>
        <taxon>Pteriomorphia</taxon>
        <taxon>Mytilida</taxon>
        <taxon>Mytiloidea</taxon>
        <taxon>Mytilidae</taxon>
        <taxon>Mytilinae</taxon>
        <taxon>Mytilus</taxon>
    </lineage>
</organism>
<keyword evidence="8" id="KW-0862">Zinc</keyword>
<dbReference type="CDD" id="cd20336">
    <property type="entry name" value="Rcat_RBR"/>
    <property type="match status" value="1"/>
</dbReference>
<dbReference type="OrthoDB" id="419317at2759"/>
<dbReference type="InterPro" id="IPR029071">
    <property type="entry name" value="Ubiquitin-like_domsf"/>
</dbReference>
<keyword evidence="4" id="KW-0479">Metal-binding</keyword>
<evidence type="ECO:0000256" key="6">
    <source>
        <dbReference type="ARBA" id="ARBA00022771"/>
    </source>
</evidence>
<dbReference type="PROSITE" id="PS51873">
    <property type="entry name" value="TRIAD"/>
    <property type="match status" value="1"/>
</dbReference>
<dbReference type="GO" id="GO:0016567">
    <property type="term" value="P:protein ubiquitination"/>
    <property type="evidence" value="ECO:0007669"/>
    <property type="project" value="InterPro"/>
</dbReference>
<dbReference type="GO" id="GO:0008270">
    <property type="term" value="F:zinc ion binding"/>
    <property type="evidence" value="ECO:0007669"/>
    <property type="project" value="UniProtKB-KW"/>
</dbReference>
<dbReference type="EMBL" id="CAJPWZ010001795">
    <property type="protein sequence ID" value="CAG2223994.1"/>
    <property type="molecule type" value="Genomic_DNA"/>
</dbReference>
<keyword evidence="3" id="KW-0808">Transferase</keyword>
<keyword evidence="2" id="KW-0597">Phosphoprotein</keyword>
<protein>
    <recommendedName>
        <fullName evidence="13">RBR-type E3 ubiquitin transferase</fullName>
    </recommendedName>
</protein>
<dbReference type="GO" id="GO:0009893">
    <property type="term" value="P:positive regulation of metabolic process"/>
    <property type="evidence" value="ECO:0007669"/>
    <property type="project" value="UniProtKB-ARBA"/>
</dbReference>
<evidence type="ECO:0000313" key="11">
    <source>
        <dbReference type="EMBL" id="CAG2223994.1"/>
    </source>
</evidence>
<evidence type="ECO:0000259" key="10">
    <source>
        <dbReference type="PROSITE" id="PS51873"/>
    </source>
</evidence>
<evidence type="ECO:0008006" key="13">
    <source>
        <dbReference type="Google" id="ProtNLM"/>
    </source>
</evidence>
<dbReference type="PANTHER" id="PTHR11685">
    <property type="entry name" value="RBR FAMILY RING FINGER AND IBR DOMAIN-CONTAINING"/>
    <property type="match status" value="1"/>
</dbReference>
<dbReference type="CDD" id="cd17039">
    <property type="entry name" value="Ubl_ubiquitin_like"/>
    <property type="match status" value="1"/>
</dbReference>
<keyword evidence="5" id="KW-0677">Repeat</keyword>
<dbReference type="Gene3D" id="3.10.20.90">
    <property type="entry name" value="Phosphatidylinositol 3-kinase Catalytic Subunit, Chain A, domain 1"/>
    <property type="match status" value="1"/>
</dbReference>
<sequence length="386" mass="44138">MKSYNDKRETQMFYFLKIIIPLSNSETRLLLYKDNLHSCRKTNTSIEEDACLAELKSLIHEKTSISSEDMRVFYLSKELTNIEGNERELRLSDYNIPNEGNLVVVLRLQPGPYKTDLTRESWSVKDMDVVTPEKLEIIPLKKLLDPDVELSSEPDMITFEDDPDVQRARMPCGHAIGAESLTEYCRSVLSSGKLEFRCPHMNPKPCDELWEFSFIKACAALTTEEQREFETKLSINYLSNFIGMQQCSNCQSYCARINEKTVRTLCPICTMKSNSAVEFCWSCRRTWQTTKTTDCGNLNCPSEDPKKKILRECNEKDISGVKCPSIRACPKCGLMIEHTDGCKQMQCTCTQKFCFLCLQMANNQGSYVCGTNYNKCERAPAQVEIA</sequence>
<proteinExistence type="predicted"/>
<dbReference type="GO" id="GO:0004842">
    <property type="term" value="F:ubiquitin-protein transferase activity"/>
    <property type="evidence" value="ECO:0007669"/>
    <property type="project" value="InterPro"/>
</dbReference>
<comment type="caution">
    <text evidence="11">The sequence shown here is derived from an EMBL/GenBank/DDBJ whole genome shotgun (WGS) entry which is preliminary data.</text>
</comment>
<evidence type="ECO:0000256" key="2">
    <source>
        <dbReference type="ARBA" id="ARBA00022553"/>
    </source>
</evidence>
<accession>A0A8S3SU06</accession>
<evidence type="ECO:0000313" key="12">
    <source>
        <dbReference type="Proteomes" id="UP000683360"/>
    </source>
</evidence>
<evidence type="ECO:0000256" key="3">
    <source>
        <dbReference type="ARBA" id="ARBA00022679"/>
    </source>
</evidence>
<comment type="pathway">
    <text evidence="1">Protein modification; protein ubiquitination.</text>
</comment>